<proteinExistence type="predicted"/>
<sequence>MNQRIKSFTGLSLPILVILAVLGAPRVFFHDLHLVDPHGTLNLLLAVVPFILWIGFVLVSKTNKPFQALLTIGIIYGLYLGVIHLVLWVFAFDTPPVLGGNLSGMAPALQAVLMRGFMLISSLVTGAVTGAVTGLVGWLLHLVLHSQRQQ</sequence>
<feature type="transmembrane region" description="Helical" evidence="1">
    <location>
        <begin position="112"/>
        <end position="140"/>
    </location>
</feature>
<gene>
    <name evidence="2" type="ORF">J41TS12_02980</name>
</gene>
<protein>
    <submittedName>
        <fullName evidence="2">Uncharacterized protein</fullName>
    </submittedName>
</protein>
<organism evidence="2 3">
    <name type="scientific">Paenibacillus antibioticophila</name>
    <dbReference type="NCBI Taxonomy" id="1274374"/>
    <lineage>
        <taxon>Bacteria</taxon>
        <taxon>Bacillati</taxon>
        <taxon>Bacillota</taxon>
        <taxon>Bacilli</taxon>
        <taxon>Bacillales</taxon>
        <taxon>Paenibacillaceae</taxon>
        <taxon>Paenibacillus</taxon>
    </lineage>
</organism>
<name>A0A919XRL2_9BACL</name>
<feature type="transmembrane region" description="Helical" evidence="1">
    <location>
        <begin position="66"/>
        <end position="92"/>
    </location>
</feature>
<dbReference type="Proteomes" id="UP000681162">
    <property type="component" value="Unassembled WGS sequence"/>
</dbReference>
<keyword evidence="1" id="KW-0812">Transmembrane</keyword>
<keyword evidence="1" id="KW-0472">Membrane</keyword>
<keyword evidence="3" id="KW-1185">Reference proteome</keyword>
<keyword evidence="1" id="KW-1133">Transmembrane helix</keyword>
<evidence type="ECO:0000313" key="3">
    <source>
        <dbReference type="Proteomes" id="UP000681162"/>
    </source>
</evidence>
<reference evidence="2 3" key="1">
    <citation type="submission" date="2021-03" db="EMBL/GenBank/DDBJ databases">
        <title>Antimicrobial resistance genes in bacteria isolated from Japanese honey, and their potential for conferring macrolide and lincosamide resistance in the American foulbrood pathogen Paenibacillus larvae.</title>
        <authorList>
            <person name="Okamoto M."/>
            <person name="Kumagai M."/>
            <person name="Kanamori H."/>
            <person name="Takamatsu D."/>
        </authorList>
    </citation>
    <scope>NUCLEOTIDE SEQUENCE [LARGE SCALE GENOMIC DNA]</scope>
    <source>
        <strain evidence="2 3">J41TS12</strain>
    </source>
</reference>
<dbReference type="EMBL" id="BORR01000001">
    <property type="protein sequence ID" value="GIO35437.1"/>
    <property type="molecule type" value="Genomic_DNA"/>
</dbReference>
<evidence type="ECO:0000313" key="2">
    <source>
        <dbReference type="EMBL" id="GIO35437.1"/>
    </source>
</evidence>
<dbReference type="RefSeq" id="WP_212937861.1">
    <property type="nucleotide sequence ID" value="NZ_BORR01000001.1"/>
</dbReference>
<dbReference type="AlphaFoldDB" id="A0A919XRL2"/>
<feature type="transmembrane region" description="Helical" evidence="1">
    <location>
        <begin position="39"/>
        <end position="59"/>
    </location>
</feature>
<accession>A0A919XRL2</accession>
<comment type="caution">
    <text evidence="2">The sequence shown here is derived from an EMBL/GenBank/DDBJ whole genome shotgun (WGS) entry which is preliminary data.</text>
</comment>
<evidence type="ECO:0000256" key="1">
    <source>
        <dbReference type="SAM" id="Phobius"/>
    </source>
</evidence>